<dbReference type="InterPro" id="IPR010064">
    <property type="entry name" value="HK97-gp10_tail"/>
</dbReference>
<dbReference type="RefSeq" id="WP_057876403.1">
    <property type="nucleotide sequence ID" value="NZ_AYZD01000018.1"/>
</dbReference>
<dbReference type="EMBL" id="AYZD01000018">
    <property type="protein sequence ID" value="KRM95959.1"/>
    <property type="molecule type" value="Genomic_DNA"/>
</dbReference>
<organism evidence="1 2">
    <name type="scientific">Liquorilactobacillus aquaticus DSM 21051</name>
    <dbReference type="NCBI Taxonomy" id="1423725"/>
    <lineage>
        <taxon>Bacteria</taxon>
        <taxon>Bacillati</taxon>
        <taxon>Bacillota</taxon>
        <taxon>Bacilli</taxon>
        <taxon>Lactobacillales</taxon>
        <taxon>Lactobacillaceae</taxon>
        <taxon>Liquorilactobacillus</taxon>
    </lineage>
</organism>
<dbReference type="STRING" id="1423725.FC19_GL001440"/>
<sequence length="131" mass="14509">MGLDDQLHDWLNSVEKKAINTEQQAQITEAGAKVFVKHLKAETEKHRSSHNDVKYGHLADNIVCQGTDIDKEKNGNSTVGFGKKAYVAGFLNDGTVNMKATHFVDNARRESRSEVFAAEKKKYEELTGGDG</sequence>
<dbReference type="PATRIC" id="fig|1423725.3.peg.1481"/>
<dbReference type="OrthoDB" id="2146187at2"/>
<keyword evidence="2" id="KW-1185">Reference proteome</keyword>
<gene>
    <name evidence="1" type="ORF">FC19_GL001440</name>
</gene>
<reference evidence="1 2" key="1">
    <citation type="journal article" date="2015" name="Genome Announc.">
        <title>Expanding the biotechnology potential of lactobacilli through comparative genomics of 213 strains and associated genera.</title>
        <authorList>
            <person name="Sun Z."/>
            <person name="Harris H.M."/>
            <person name="McCann A."/>
            <person name="Guo C."/>
            <person name="Argimon S."/>
            <person name="Zhang W."/>
            <person name="Yang X."/>
            <person name="Jeffery I.B."/>
            <person name="Cooney J.C."/>
            <person name="Kagawa T.F."/>
            <person name="Liu W."/>
            <person name="Song Y."/>
            <person name="Salvetti E."/>
            <person name="Wrobel A."/>
            <person name="Rasinkangas P."/>
            <person name="Parkhill J."/>
            <person name="Rea M.C."/>
            <person name="O'Sullivan O."/>
            <person name="Ritari J."/>
            <person name="Douillard F.P."/>
            <person name="Paul Ross R."/>
            <person name="Yang R."/>
            <person name="Briner A.E."/>
            <person name="Felis G.E."/>
            <person name="de Vos W.M."/>
            <person name="Barrangou R."/>
            <person name="Klaenhammer T.R."/>
            <person name="Caufield P.W."/>
            <person name="Cui Y."/>
            <person name="Zhang H."/>
            <person name="O'Toole P.W."/>
        </authorList>
    </citation>
    <scope>NUCLEOTIDE SEQUENCE [LARGE SCALE GENOMIC DNA]</scope>
    <source>
        <strain evidence="1 2">DSM 21051</strain>
    </source>
</reference>
<comment type="caution">
    <text evidence="1">The sequence shown here is derived from an EMBL/GenBank/DDBJ whole genome shotgun (WGS) entry which is preliminary data.</text>
</comment>
<evidence type="ECO:0000313" key="1">
    <source>
        <dbReference type="EMBL" id="KRM95959.1"/>
    </source>
</evidence>
<dbReference type="NCBIfam" id="TIGR01725">
    <property type="entry name" value="phge_HK97_gp10"/>
    <property type="match status" value="1"/>
</dbReference>
<evidence type="ECO:0000313" key="2">
    <source>
        <dbReference type="Proteomes" id="UP000051015"/>
    </source>
</evidence>
<accession>A0A0R2CWB5</accession>
<dbReference type="AlphaFoldDB" id="A0A0R2CWB5"/>
<proteinExistence type="predicted"/>
<dbReference type="Pfam" id="PF04883">
    <property type="entry name" value="HK97-gp10_like"/>
    <property type="match status" value="1"/>
</dbReference>
<name>A0A0R2CWB5_9LACO</name>
<protein>
    <submittedName>
        <fullName evidence="1">Phage-related head-tail joining protein</fullName>
    </submittedName>
</protein>
<dbReference type="Proteomes" id="UP000051015">
    <property type="component" value="Unassembled WGS sequence"/>
</dbReference>